<dbReference type="Gene3D" id="3.30.700.10">
    <property type="entry name" value="Glycoprotein, Type 4 Pilin"/>
    <property type="match status" value="1"/>
</dbReference>
<dbReference type="SUPFAM" id="SSF54523">
    <property type="entry name" value="Pili subunits"/>
    <property type="match status" value="1"/>
</dbReference>
<gene>
    <name evidence="2" type="ORF">KDX31_19825</name>
</gene>
<proteinExistence type="predicted"/>
<evidence type="ECO:0000313" key="2">
    <source>
        <dbReference type="EMBL" id="UTW05641.1"/>
    </source>
</evidence>
<keyword evidence="1" id="KW-0472">Membrane</keyword>
<dbReference type="InterPro" id="IPR012902">
    <property type="entry name" value="N_methyl_site"/>
</dbReference>
<dbReference type="InterPro" id="IPR045584">
    <property type="entry name" value="Pilin-like"/>
</dbReference>
<dbReference type="Pfam" id="PF07963">
    <property type="entry name" value="N_methyl"/>
    <property type="match status" value="1"/>
</dbReference>
<evidence type="ECO:0000256" key="1">
    <source>
        <dbReference type="SAM" id="Phobius"/>
    </source>
</evidence>
<keyword evidence="3" id="KW-1185">Reference proteome</keyword>
<dbReference type="InterPro" id="IPR031982">
    <property type="entry name" value="PilE-like"/>
</dbReference>
<keyword evidence="1" id="KW-1133">Transmembrane helix</keyword>
<dbReference type="NCBIfam" id="TIGR02532">
    <property type="entry name" value="IV_pilin_GFxxxE"/>
    <property type="match status" value="1"/>
</dbReference>
<evidence type="ECO:0000313" key="3">
    <source>
        <dbReference type="Proteomes" id="UP001059950"/>
    </source>
</evidence>
<reference evidence="2" key="1">
    <citation type="submission" date="2021-04" db="EMBL/GenBank/DDBJ databases">
        <title>Oceanospirillales bacteria with DddD are important DMSP degraders in coastal seawater.</title>
        <authorList>
            <person name="Liu J."/>
        </authorList>
    </citation>
    <scope>NUCLEOTIDE SEQUENCE</scope>
    <source>
        <strain evidence="2">GY6</strain>
        <plasmid evidence="2">unnamed</plasmid>
    </source>
</reference>
<geneLocation type="plasmid" evidence="2 3">
    <name>unnamed</name>
</geneLocation>
<dbReference type="Pfam" id="PF16732">
    <property type="entry name" value="ComP_DUS"/>
    <property type="match status" value="1"/>
</dbReference>
<accession>A0ABY5H064</accession>
<organism evidence="2 3">
    <name type="scientific">Amphritea atlantica</name>
    <dbReference type="NCBI Taxonomy" id="355243"/>
    <lineage>
        <taxon>Bacteria</taxon>
        <taxon>Pseudomonadati</taxon>
        <taxon>Pseudomonadota</taxon>
        <taxon>Gammaproteobacteria</taxon>
        <taxon>Oceanospirillales</taxon>
        <taxon>Oceanospirillaceae</taxon>
        <taxon>Amphritea</taxon>
    </lineage>
</organism>
<sequence>MNPQLKRRGFTLIELLIAVAIMGILSALVYPSYINYIQSGWRESARLCLLDMAQQLERKYAADLAYSGRGDLDGDGKDDLLTTGCASEGEMPSRYRFQGDITLFRLQAVPRGAQFADRCGQLGIDLQGQKTASGTSGVQECW</sequence>
<protein>
    <submittedName>
        <fullName evidence="2">Type IV pilin protein</fullName>
    </submittedName>
</protein>
<keyword evidence="2" id="KW-0614">Plasmid</keyword>
<keyword evidence="1" id="KW-0812">Transmembrane</keyword>
<name>A0ABY5H064_9GAMM</name>
<dbReference type="EMBL" id="CP073345">
    <property type="protein sequence ID" value="UTW05641.1"/>
    <property type="molecule type" value="Genomic_DNA"/>
</dbReference>
<feature type="transmembrane region" description="Helical" evidence="1">
    <location>
        <begin position="12"/>
        <end position="33"/>
    </location>
</feature>
<dbReference type="PROSITE" id="PS00409">
    <property type="entry name" value="PROKAR_NTER_METHYL"/>
    <property type="match status" value="1"/>
</dbReference>
<dbReference type="Proteomes" id="UP001059950">
    <property type="component" value="Plasmid unnamed"/>
</dbReference>